<protein>
    <submittedName>
        <fullName evidence="1">Uncharacterized protein</fullName>
    </submittedName>
</protein>
<proteinExistence type="predicted"/>
<gene>
    <name evidence="1" type="ORF">S01H1_51261</name>
</gene>
<organism evidence="1">
    <name type="scientific">marine sediment metagenome</name>
    <dbReference type="NCBI Taxonomy" id="412755"/>
    <lineage>
        <taxon>unclassified sequences</taxon>
        <taxon>metagenomes</taxon>
        <taxon>ecological metagenomes</taxon>
    </lineage>
</organism>
<reference evidence="1" key="1">
    <citation type="journal article" date="2014" name="Front. Microbiol.">
        <title>High frequency of phylogenetically diverse reductive dehalogenase-homologous genes in deep subseafloor sedimentary metagenomes.</title>
        <authorList>
            <person name="Kawai M."/>
            <person name="Futagami T."/>
            <person name="Toyoda A."/>
            <person name="Takaki Y."/>
            <person name="Nishi S."/>
            <person name="Hori S."/>
            <person name="Arai W."/>
            <person name="Tsubouchi T."/>
            <person name="Morono Y."/>
            <person name="Uchiyama I."/>
            <person name="Ito T."/>
            <person name="Fujiyama A."/>
            <person name="Inagaki F."/>
            <person name="Takami H."/>
        </authorList>
    </citation>
    <scope>NUCLEOTIDE SEQUENCE</scope>
    <source>
        <strain evidence="1">Expedition CK06-06</strain>
    </source>
</reference>
<name>X0VU19_9ZZZZ</name>
<sequence>EYSSLWKNQEMEIFLTLSGENNKLSLRAEYKGLRIKK</sequence>
<comment type="caution">
    <text evidence="1">The sequence shown here is derived from an EMBL/GenBank/DDBJ whole genome shotgun (WGS) entry which is preliminary data.</text>
</comment>
<feature type="non-terminal residue" evidence="1">
    <location>
        <position position="1"/>
    </location>
</feature>
<dbReference type="EMBL" id="BARS01033075">
    <property type="protein sequence ID" value="GAG21760.1"/>
    <property type="molecule type" value="Genomic_DNA"/>
</dbReference>
<evidence type="ECO:0000313" key="1">
    <source>
        <dbReference type="EMBL" id="GAG21760.1"/>
    </source>
</evidence>
<dbReference type="AlphaFoldDB" id="X0VU19"/>
<accession>X0VU19</accession>